<dbReference type="PANTHER" id="PTHR10026">
    <property type="entry name" value="CYCLIN"/>
    <property type="match status" value="1"/>
</dbReference>
<feature type="compositionally biased region" description="Basic residues" evidence="3">
    <location>
        <begin position="418"/>
        <end position="432"/>
    </location>
</feature>
<feature type="compositionally biased region" description="Basic residues" evidence="3">
    <location>
        <begin position="652"/>
        <end position="664"/>
    </location>
</feature>
<feature type="domain" description="Cyclin-like" evidence="4">
    <location>
        <begin position="68"/>
        <end position="170"/>
    </location>
</feature>
<dbReference type="InterPro" id="IPR013763">
    <property type="entry name" value="Cyclin-like_dom"/>
</dbReference>
<accession>A0AAV2T6S5</accession>
<dbReference type="FunFam" id="1.10.472.10:FF:000031">
    <property type="entry name" value="cyclin-L1-1-like isoform X1"/>
    <property type="match status" value="1"/>
</dbReference>
<feature type="compositionally biased region" description="Basic residues" evidence="3">
    <location>
        <begin position="635"/>
        <end position="645"/>
    </location>
</feature>
<dbReference type="SUPFAM" id="SSF47954">
    <property type="entry name" value="Cyclin-like"/>
    <property type="match status" value="2"/>
</dbReference>
<dbReference type="GO" id="GO:0016538">
    <property type="term" value="F:cyclin-dependent protein serine/threonine kinase regulator activity"/>
    <property type="evidence" value="ECO:0007669"/>
    <property type="project" value="InterPro"/>
</dbReference>
<protein>
    <recommendedName>
        <fullName evidence="4">Cyclin-like domain-containing protein</fullName>
    </recommendedName>
</protein>
<feature type="region of interest" description="Disordered" evidence="3">
    <location>
        <begin position="410"/>
        <end position="664"/>
    </location>
</feature>
<dbReference type="InterPro" id="IPR036915">
    <property type="entry name" value="Cyclin-like_sf"/>
</dbReference>
<proteinExistence type="inferred from homology"/>
<dbReference type="InterPro" id="IPR006671">
    <property type="entry name" value="Cyclin_N"/>
</dbReference>
<evidence type="ECO:0000313" key="5">
    <source>
        <dbReference type="EMBL" id="CAL5132845.1"/>
    </source>
</evidence>
<feature type="compositionally biased region" description="Polar residues" evidence="3">
    <location>
        <begin position="495"/>
        <end position="505"/>
    </location>
</feature>
<organism evidence="5 6">
    <name type="scientific">Calicophoron daubneyi</name>
    <name type="common">Rumen fluke</name>
    <name type="synonym">Paramphistomum daubneyi</name>
    <dbReference type="NCBI Taxonomy" id="300641"/>
    <lineage>
        <taxon>Eukaryota</taxon>
        <taxon>Metazoa</taxon>
        <taxon>Spiralia</taxon>
        <taxon>Lophotrochozoa</taxon>
        <taxon>Platyhelminthes</taxon>
        <taxon>Trematoda</taxon>
        <taxon>Digenea</taxon>
        <taxon>Plagiorchiida</taxon>
        <taxon>Pronocephalata</taxon>
        <taxon>Paramphistomoidea</taxon>
        <taxon>Paramphistomidae</taxon>
        <taxon>Calicophoron</taxon>
    </lineage>
</organism>
<feature type="compositionally biased region" description="Polar residues" evidence="3">
    <location>
        <begin position="303"/>
        <end position="339"/>
    </location>
</feature>
<feature type="compositionally biased region" description="Low complexity" evidence="3">
    <location>
        <begin position="559"/>
        <end position="573"/>
    </location>
</feature>
<dbReference type="Proteomes" id="UP001497525">
    <property type="component" value="Unassembled WGS sequence"/>
</dbReference>
<feature type="compositionally biased region" description="Basic residues" evidence="3">
    <location>
        <begin position="536"/>
        <end position="558"/>
    </location>
</feature>
<feature type="compositionally biased region" description="Basic residues" evidence="3">
    <location>
        <begin position="588"/>
        <end position="597"/>
    </location>
</feature>
<feature type="compositionally biased region" description="Basic and acidic residues" evidence="3">
    <location>
        <begin position="574"/>
        <end position="587"/>
    </location>
</feature>
<name>A0AAV2T6S5_CALDB</name>
<feature type="compositionally biased region" description="Basic residues" evidence="3">
    <location>
        <begin position="458"/>
        <end position="473"/>
    </location>
</feature>
<dbReference type="Pfam" id="PF00134">
    <property type="entry name" value="Cyclin_N"/>
    <property type="match status" value="1"/>
</dbReference>
<evidence type="ECO:0000256" key="1">
    <source>
        <dbReference type="ARBA" id="ARBA00023127"/>
    </source>
</evidence>
<comment type="similarity">
    <text evidence="2">Belongs to the cyclin family.</text>
</comment>
<comment type="caution">
    <text evidence="5">The sequence shown here is derived from an EMBL/GenBank/DDBJ whole genome shotgun (WGS) entry which is preliminary data.</text>
</comment>
<dbReference type="SMART" id="SM00385">
    <property type="entry name" value="CYCLIN"/>
    <property type="match status" value="2"/>
</dbReference>
<dbReference type="InterPro" id="IPR043198">
    <property type="entry name" value="Cyclin/Ssn8"/>
</dbReference>
<evidence type="ECO:0000256" key="2">
    <source>
        <dbReference type="RuleBase" id="RU000383"/>
    </source>
</evidence>
<gene>
    <name evidence="5" type="ORF">CDAUBV1_LOCUS5682</name>
</gene>
<dbReference type="CDD" id="cd20533">
    <property type="entry name" value="CYCLIN_CCNL_rpt2"/>
    <property type="match status" value="1"/>
</dbReference>
<feature type="domain" description="Cyclin-like" evidence="4">
    <location>
        <begin position="187"/>
        <end position="267"/>
    </location>
</feature>
<evidence type="ECO:0000259" key="4">
    <source>
        <dbReference type="SMART" id="SM00385"/>
    </source>
</evidence>
<evidence type="ECO:0000256" key="3">
    <source>
        <dbReference type="SAM" id="MobiDB-lite"/>
    </source>
</evidence>
<evidence type="ECO:0000313" key="6">
    <source>
        <dbReference type="Proteomes" id="UP001497525"/>
    </source>
</evidence>
<dbReference type="AlphaFoldDB" id="A0AAV2T6S5"/>
<feature type="compositionally biased region" description="Low complexity" evidence="3">
    <location>
        <begin position="474"/>
        <end position="490"/>
    </location>
</feature>
<keyword evidence="1 2" id="KW-0195">Cyclin</keyword>
<feature type="region of interest" description="Disordered" evidence="3">
    <location>
        <begin position="294"/>
        <end position="357"/>
    </location>
</feature>
<dbReference type="Gene3D" id="1.10.472.10">
    <property type="entry name" value="Cyclin-like"/>
    <property type="match status" value="2"/>
</dbReference>
<feature type="compositionally biased region" description="Low complexity" evidence="3">
    <location>
        <begin position="517"/>
        <end position="535"/>
    </location>
</feature>
<reference evidence="5" key="1">
    <citation type="submission" date="2024-06" db="EMBL/GenBank/DDBJ databases">
        <authorList>
            <person name="Liu X."/>
            <person name="Lenzi L."/>
            <person name="Haldenby T S."/>
            <person name="Uol C."/>
        </authorList>
    </citation>
    <scope>NUCLEOTIDE SEQUENCE</scope>
</reference>
<sequence>MVSFSSGAMAKSSCSGQVARGDPNWEYCGVKLTIHNIIIPEERLCPSPSQLDKMDPELEADLRIVGCELIQDSGVLLRLPQVAMATAQVLYQRFFYAKSFVRHFYEHYAMGCVFLAAKLEECPRRLRDIINVFHHIRQIREHKTPTPVMLDQSYSNLKNQVIKAERRILKELGFCVHAKHPHKLVICYIQALGQESNLRLVQTSWNYMNDSLRTDLFVRYLPEAIACACIYLASCKLGIPLPRHPAWWEMFTVDEESVREIALCLMRLYARPKPNIADLEAELAKLRKSQVEAKERELELKKQTQSANTPSSANSDHSSGNATPPRNQNDKAQGLSSDSGPRVSEAPTGSESGRQYFPPTSLLASALALTKPATAGVNIPKAVDVPTSSALRNFDINSNNEMTEELPLAFTRADASSKRRPSPGGRPHRHDRRNTEMSGFSSRPAAYPNVSPEDAEGRRKRRHKRKHSRHYSSRHPSVSLSSSTSSGSEDAPSHSVPSSAYNPNSRHYRHHQSKVLSGTNHSSSGSGTPESSPSPVKRRKTKNAYSHKKLIRRSRSRSRSSVTSNSSSTSSSVDSRHASDNRLDGYKRNNRSNHRRPSPPAAYRIDKTQELYNSVNDVEKSRFPLKMPAPNGNTRHARDHSRHRNERSDSSKKHHLTSHEHRRR</sequence>
<dbReference type="EMBL" id="CAXLJL010000145">
    <property type="protein sequence ID" value="CAL5132845.1"/>
    <property type="molecule type" value="Genomic_DNA"/>
</dbReference>
<dbReference type="GO" id="GO:0006357">
    <property type="term" value="P:regulation of transcription by RNA polymerase II"/>
    <property type="evidence" value="ECO:0007669"/>
    <property type="project" value="InterPro"/>
</dbReference>